<keyword evidence="9" id="KW-1185">Reference proteome</keyword>
<evidence type="ECO:0000256" key="3">
    <source>
        <dbReference type="ARBA" id="ARBA00022748"/>
    </source>
</evidence>
<evidence type="ECO:0000256" key="4">
    <source>
        <dbReference type="ARBA" id="ARBA00022989"/>
    </source>
</evidence>
<dbReference type="InterPro" id="IPR023494">
    <property type="entry name" value="Cyt_c_bgen_Ccs1/CcsB/ResB"/>
</dbReference>
<keyword evidence="5 6" id="KW-0472">Membrane</keyword>
<keyword evidence="3" id="KW-0201">Cytochrome c-type biogenesis</keyword>
<dbReference type="EMBL" id="DS995299">
    <property type="protein sequence ID" value="EDZ65116.1"/>
    <property type="molecule type" value="Genomic_DNA"/>
</dbReference>
<evidence type="ECO:0000256" key="5">
    <source>
        <dbReference type="ARBA" id="ARBA00023136"/>
    </source>
</evidence>
<dbReference type="HOGENOM" id="CLU_025116_0_0_4"/>
<evidence type="ECO:0000259" key="7">
    <source>
        <dbReference type="Pfam" id="PF05140"/>
    </source>
</evidence>
<comment type="subcellular location">
    <subcellularLocation>
        <location evidence="1">Membrane</location>
        <topology evidence="1">Multi-pass membrane protein</topology>
    </subcellularLocation>
</comment>
<evidence type="ECO:0000256" key="6">
    <source>
        <dbReference type="SAM" id="Phobius"/>
    </source>
</evidence>
<keyword evidence="4 6" id="KW-1133">Transmembrane helix</keyword>
<name>B6BVC0_9PROT</name>
<dbReference type="GO" id="GO:0017004">
    <property type="term" value="P:cytochrome complex assembly"/>
    <property type="evidence" value="ECO:0007669"/>
    <property type="project" value="UniProtKB-KW"/>
</dbReference>
<reference evidence="9" key="1">
    <citation type="journal article" date="2012" name="Stand. Genomic Sci.">
        <title>Genome sequence of strain HIMB624, a cultured representative from the OM43 clade of marine Betaproteobacteria.</title>
        <authorList>
            <person name="Huggett M.J."/>
            <person name="Hayakawa D.H."/>
            <person name="Rappe M.S."/>
        </authorList>
    </citation>
    <scope>NUCLEOTIDE SEQUENCE [LARGE SCALE GENOMIC DNA]</scope>
    <source>
        <strain evidence="9">KB13</strain>
    </source>
</reference>
<dbReference type="PANTHER" id="PTHR31566:SF0">
    <property type="entry name" value="CYTOCHROME C BIOGENESIS PROTEIN CCS1, CHLOROPLASTIC"/>
    <property type="match status" value="1"/>
</dbReference>
<dbReference type="PANTHER" id="PTHR31566">
    <property type="entry name" value="CYTOCHROME C BIOGENESIS PROTEIN CCS1, CHLOROPLASTIC"/>
    <property type="match status" value="1"/>
</dbReference>
<evidence type="ECO:0000256" key="2">
    <source>
        <dbReference type="ARBA" id="ARBA00022692"/>
    </source>
</evidence>
<protein>
    <submittedName>
        <fullName evidence="8">Cytochrome c assembly family protein</fullName>
    </submittedName>
</protein>
<dbReference type="Proteomes" id="UP000004188">
    <property type="component" value="Unassembled WGS sequence"/>
</dbReference>
<feature type="transmembrane region" description="Helical" evidence="6">
    <location>
        <begin position="44"/>
        <end position="65"/>
    </location>
</feature>
<accession>B6BVC0</accession>
<feature type="domain" description="ResB-like" evidence="7">
    <location>
        <begin position="2"/>
        <end position="597"/>
    </location>
</feature>
<dbReference type="InterPro" id="IPR007816">
    <property type="entry name" value="ResB-like_domain"/>
</dbReference>
<dbReference type="STRING" id="314607.KB13_1249"/>
<dbReference type="eggNOG" id="COG1333">
    <property type="taxonomic scope" value="Bacteria"/>
</dbReference>
<gene>
    <name evidence="8" type="ORF">KB13_1249</name>
</gene>
<dbReference type="GO" id="GO:0016020">
    <property type="term" value="C:membrane"/>
    <property type="evidence" value="ECO:0007669"/>
    <property type="project" value="UniProtKB-SubCell"/>
</dbReference>
<proteinExistence type="predicted"/>
<keyword evidence="2 6" id="KW-0812">Transmembrane</keyword>
<sequence>MLSVVAIASIIGTVVKQSEPYNNYLIQFGQFWFPIFEAFDVYNIYQAFWFLIILLFLVVSTSLCVSRNSPKIIKDIRRFQGALSYDSFKKFKNYYEFSSSHSLNSISEILNKEGFRIKASNDKDILVAKKGDLQKLGYIFTHLAIIVISIGGILDGNLYFKLQESFGFKKIESRNLKFSEVPGESQLDINNFSYRATLLLNEQEKNDKALLRVKDGYLVQHLPFEIKLDKFHIEHYSTGQPKAFLSDIKIRKDGQEFTETISVNKPFTMDGITIYQSDFQDGGSKLDLTLLDLFNRYQPMSLSSEVYKQNSFNSDQQEYVFEFDDFREFNIFQIEKDGKLKTQNIGPSVVYKFRNSSGQAVEYQTYQNPIPENEKFFFMSGVREDLQSELKFLRIPADNDLSLQGYQTFLKNIRSEELLLKNINKLADQASSLNSVEAKDNFKKNTQDIFNVYLKSGYSGLANMIEDSVAVENQESVADSYIKIIYFLAESMNQELITNNLVENDFFQDALNAYSDSFFYGDSPFLILNEYQKIYASGMQLTKDPGKIWVYIGSLFLVIGIFCMIYVQEIRLWLIKKSPRKFAVAMTSNREHIDFDNYCKQLTEKFKVKE</sequence>
<evidence type="ECO:0000256" key="1">
    <source>
        <dbReference type="ARBA" id="ARBA00004141"/>
    </source>
</evidence>
<dbReference type="Pfam" id="PF05140">
    <property type="entry name" value="ResB"/>
    <property type="match status" value="1"/>
</dbReference>
<feature type="transmembrane region" description="Helical" evidence="6">
    <location>
        <begin position="548"/>
        <end position="567"/>
    </location>
</feature>
<feature type="transmembrane region" description="Helical" evidence="6">
    <location>
        <begin position="136"/>
        <end position="154"/>
    </location>
</feature>
<evidence type="ECO:0000313" key="9">
    <source>
        <dbReference type="Proteomes" id="UP000004188"/>
    </source>
</evidence>
<dbReference type="AlphaFoldDB" id="B6BVC0"/>
<organism evidence="8 9">
    <name type="scientific">beta proteobacterium KB13</name>
    <dbReference type="NCBI Taxonomy" id="314607"/>
    <lineage>
        <taxon>Bacteria</taxon>
        <taxon>Pseudomonadati</taxon>
        <taxon>Pseudomonadota</taxon>
        <taxon>Betaproteobacteria</taxon>
        <taxon>Nitrosomonadales</taxon>
        <taxon>OM43 clade</taxon>
    </lineage>
</organism>
<evidence type="ECO:0000313" key="8">
    <source>
        <dbReference type="EMBL" id="EDZ65116.1"/>
    </source>
</evidence>